<gene>
    <name evidence="3" type="ORF">GOP47_0011897</name>
</gene>
<feature type="region of interest" description="Disordered" evidence="1">
    <location>
        <begin position="594"/>
        <end position="646"/>
    </location>
</feature>
<dbReference type="CDD" id="cd06257">
    <property type="entry name" value="DnaJ"/>
    <property type="match status" value="1"/>
</dbReference>
<protein>
    <recommendedName>
        <fullName evidence="2">J domain-containing protein</fullName>
    </recommendedName>
</protein>
<dbReference type="PANTHER" id="PTHR45089">
    <property type="entry name" value="DNAJ HEAT SHOCK AMINO-TERMINAL DOMAIN PROTEIN-RELATED"/>
    <property type="match status" value="1"/>
</dbReference>
<dbReference type="AlphaFoldDB" id="A0A9D4ZFT9"/>
<feature type="compositionally biased region" description="Basic and acidic residues" evidence="1">
    <location>
        <begin position="354"/>
        <end position="371"/>
    </location>
</feature>
<accession>A0A9D4ZFT9</accession>
<proteinExistence type="predicted"/>
<reference evidence="3" key="1">
    <citation type="submission" date="2021-01" db="EMBL/GenBank/DDBJ databases">
        <title>Adiantum capillus-veneris genome.</title>
        <authorList>
            <person name="Fang Y."/>
            <person name="Liao Q."/>
        </authorList>
    </citation>
    <scope>NUCLEOTIDE SEQUENCE</scope>
    <source>
        <strain evidence="3">H3</strain>
        <tissue evidence="3">Leaf</tissue>
    </source>
</reference>
<evidence type="ECO:0000313" key="4">
    <source>
        <dbReference type="Proteomes" id="UP000886520"/>
    </source>
</evidence>
<dbReference type="InterPro" id="IPR001623">
    <property type="entry name" value="DnaJ_domain"/>
</dbReference>
<sequence length="1020" mass="115814">MECNKEEAEKCKAISEAFLKKLDLAAARKFALKAKQLFPELDGLAQLSSILDVYIAAQQKLRSGECNWYAILQVDFRADENTIRKQYRKLALFLHPDKNKAFGAEAAFKNISEAWSVLSDAKKKKDYDKRWFAHLTTQRAHHVTDFQARGNISKQQMYGVRQSQQHMHQNQFHRQAQQGQSHVHQKVPQGQGQVHTNLPQRHTLERQGPSPANAHQQQGQGHTHTHQQQQAQWQVRGHANQQPRQGQASIQQQGQAQAQEQQEKRTHLQQCPGQPNAHQQERKGQADASWQCQQDHASTHKQWQSQQPGQGEALARQQEEQGQMQGQGHAHQQLQEEAHALQRKVHVQQSQGHQQEEQVKMHVEEQEKGEENFSAQGQHQRLKEQGQGQEYGHQQPGQGEARASRKHEEEEAERKQAHLSKPATQEKSAFWTACPHCKIQLEYEKTYMNKNMCCPMCYRPFVSKEIEPIQGAVLWQRPMRQSSEKDAGNKSCTVNVSQCILKGDSKVAEIVHCDKKANRDELDNTSQEDSQKTPEATVFAEKGAKRQEQKGKVGIRKTFGVRRILASMKVGVNEECLKERENPARAHVGDMIEEKTKENGTAAVHTSLSRSLHEQSGPEQNISVKGRTDDSDECKSRVRTRNSAKSKEIGVSMDRYAAGKVPASMLAAQNIPAALGRKEIVEATVNDIHHSNLKVRSGHSAGPKETGGSQKVSRLGSSEMESPQLKRKLSSSTIDDLECIGTMKRLRRMSNHVEPACKFDRESEGHQPPNDGKSSDRSFLQVNVPADTAPVECEMEVPDADFYNFDEDRTERHFAVGQIWATYDDDDGMPRYYARVNKILSTDQFKLQMNWLEARNPTDETVAWLEAGFQHSCGDFKLGTVYMADQVSTFSHLMMVDKMSKGGYKIYPRKGEVWAVYKEWEFLKVRDDHRGYDMVEVMATFDEERGVQVAQLFKVAGFKTVFERKPGEEYMKWIPLHETRRFSHQVPAHPVVAGKVPGIQVDCLEIDPASTPMNLINGEQ</sequence>
<feature type="compositionally biased region" description="Polar residues" evidence="1">
    <location>
        <begin position="707"/>
        <end position="721"/>
    </location>
</feature>
<dbReference type="Pfam" id="PF23551">
    <property type="entry name" value="Zn_ribbon_20"/>
    <property type="match status" value="1"/>
</dbReference>
<dbReference type="Gene3D" id="1.10.287.110">
    <property type="entry name" value="DnaJ domain"/>
    <property type="match status" value="1"/>
</dbReference>
<dbReference type="SUPFAM" id="SSF46565">
    <property type="entry name" value="Chaperone J-domain"/>
    <property type="match status" value="1"/>
</dbReference>
<feature type="compositionally biased region" description="Polar residues" evidence="1">
    <location>
        <begin position="268"/>
        <end position="278"/>
    </location>
</feature>
<feature type="region of interest" description="Disordered" evidence="1">
    <location>
        <begin position="520"/>
        <end position="551"/>
    </location>
</feature>
<feature type="domain" description="J" evidence="2">
    <location>
        <begin position="67"/>
        <end position="131"/>
    </location>
</feature>
<dbReference type="SMART" id="SM00271">
    <property type="entry name" value="DnaJ"/>
    <property type="match status" value="1"/>
</dbReference>
<dbReference type="Pfam" id="PF11926">
    <property type="entry name" value="DUF3444"/>
    <property type="match status" value="1"/>
</dbReference>
<feature type="region of interest" description="Disordered" evidence="1">
    <location>
        <begin position="691"/>
        <end position="729"/>
    </location>
</feature>
<comment type="caution">
    <text evidence="3">The sequence shown here is derived from an EMBL/GenBank/DDBJ whole genome shotgun (WGS) entry which is preliminary data.</text>
</comment>
<dbReference type="InterPro" id="IPR036869">
    <property type="entry name" value="J_dom_sf"/>
</dbReference>
<feature type="compositionally biased region" description="Basic and acidic residues" evidence="1">
    <location>
        <begin position="626"/>
        <end position="636"/>
    </location>
</feature>
<feature type="compositionally biased region" description="Basic and acidic residues" evidence="1">
    <location>
        <begin position="402"/>
        <end position="416"/>
    </location>
</feature>
<feature type="compositionally biased region" description="Low complexity" evidence="1">
    <location>
        <begin position="241"/>
        <end position="260"/>
    </location>
</feature>
<keyword evidence="4" id="KW-1185">Reference proteome</keyword>
<evidence type="ECO:0000259" key="2">
    <source>
        <dbReference type="PROSITE" id="PS50076"/>
    </source>
</evidence>
<dbReference type="Pfam" id="PF00226">
    <property type="entry name" value="DnaJ"/>
    <property type="match status" value="1"/>
</dbReference>
<feature type="compositionally biased region" description="Basic and acidic residues" evidence="1">
    <location>
        <begin position="542"/>
        <end position="551"/>
    </location>
</feature>
<dbReference type="Proteomes" id="UP000886520">
    <property type="component" value="Chromosome 11"/>
</dbReference>
<dbReference type="PROSITE" id="PS50076">
    <property type="entry name" value="DNAJ_2"/>
    <property type="match status" value="1"/>
</dbReference>
<evidence type="ECO:0000256" key="1">
    <source>
        <dbReference type="SAM" id="MobiDB-lite"/>
    </source>
</evidence>
<evidence type="ECO:0000313" key="3">
    <source>
        <dbReference type="EMBL" id="KAI5073884.1"/>
    </source>
</evidence>
<dbReference type="OrthoDB" id="1932395at2759"/>
<dbReference type="PRINTS" id="PR00625">
    <property type="entry name" value="JDOMAIN"/>
</dbReference>
<dbReference type="PROSITE" id="PS00636">
    <property type="entry name" value="DNAJ_1"/>
    <property type="match status" value="1"/>
</dbReference>
<feature type="compositionally biased region" description="Low complexity" evidence="1">
    <location>
        <begin position="314"/>
        <end position="333"/>
    </location>
</feature>
<feature type="compositionally biased region" description="Low complexity" evidence="1">
    <location>
        <begin position="385"/>
        <end position="400"/>
    </location>
</feature>
<name>A0A9D4ZFT9_ADICA</name>
<dbReference type="InterPro" id="IPR018253">
    <property type="entry name" value="DnaJ_domain_CS"/>
</dbReference>
<feature type="region of interest" description="Disordered" evidence="1">
    <location>
        <begin position="758"/>
        <end position="778"/>
    </location>
</feature>
<feature type="compositionally biased region" description="Polar residues" evidence="1">
    <location>
        <begin position="156"/>
        <end position="200"/>
    </location>
</feature>
<dbReference type="InterPro" id="IPR024593">
    <property type="entry name" value="DUF3444"/>
</dbReference>
<organism evidence="3 4">
    <name type="scientific">Adiantum capillus-veneris</name>
    <name type="common">Maidenhair fern</name>
    <dbReference type="NCBI Taxonomy" id="13818"/>
    <lineage>
        <taxon>Eukaryota</taxon>
        <taxon>Viridiplantae</taxon>
        <taxon>Streptophyta</taxon>
        <taxon>Embryophyta</taxon>
        <taxon>Tracheophyta</taxon>
        <taxon>Polypodiopsida</taxon>
        <taxon>Polypodiidae</taxon>
        <taxon>Polypodiales</taxon>
        <taxon>Pteridineae</taxon>
        <taxon>Pteridaceae</taxon>
        <taxon>Vittarioideae</taxon>
        <taxon>Adiantum</taxon>
    </lineage>
</organism>
<dbReference type="EMBL" id="JABFUD020000011">
    <property type="protein sequence ID" value="KAI5073884.1"/>
    <property type="molecule type" value="Genomic_DNA"/>
</dbReference>
<feature type="region of interest" description="Disordered" evidence="1">
    <location>
        <begin position="156"/>
        <end position="425"/>
    </location>
</feature>
<dbReference type="InterPro" id="IPR056988">
    <property type="entry name" value="Zn_ribbon_pln"/>
</dbReference>
<feature type="compositionally biased region" description="Low complexity" evidence="1">
    <location>
        <begin position="214"/>
        <end position="232"/>
    </location>
</feature>
<feature type="compositionally biased region" description="Polar residues" evidence="1">
    <location>
        <begin position="288"/>
        <end position="309"/>
    </location>
</feature>